<protein>
    <recommendedName>
        <fullName evidence="1">Alkyl hydroperoxide reductase subunit C/ Thiol specific antioxidant domain-containing protein</fullName>
    </recommendedName>
</protein>
<proteinExistence type="predicted"/>
<sequence>MILYFYPKDDTPDCTKEACGFRDASVIYKKRDNCIK</sequence>
<evidence type="ECO:0000259" key="1">
    <source>
        <dbReference type="Pfam" id="PF00578"/>
    </source>
</evidence>
<name>A0A2H0KN91_9BACT</name>
<dbReference type="SUPFAM" id="SSF52833">
    <property type="entry name" value="Thioredoxin-like"/>
    <property type="match status" value="1"/>
</dbReference>
<dbReference type="GO" id="GO:0016209">
    <property type="term" value="F:antioxidant activity"/>
    <property type="evidence" value="ECO:0007669"/>
    <property type="project" value="InterPro"/>
</dbReference>
<feature type="domain" description="Alkyl hydroperoxide reductase subunit C/ Thiol specific antioxidant" evidence="1">
    <location>
        <begin position="2"/>
        <end position="30"/>
    </location>
</feature>
<comment type="caution">
    <text evidence="2">The sequence shown here is derived from an EMBL/GenBank/DDBJ whole genome shotgun (WGS) entry which is preliminary data.</text>
</comment>
<dbReference type="InterPro" id="IPR000866">
    <property type="entry name" value="AhpC/TSA"/>
</dbReference>
<dbReference type="Gene3D" id="3.40.30.10">
    <property type="entry name" value="Glutaredoxin"/>
    <property type="match status" value="1"/>
</dbReference>
<dbReference type="AlphaFoldDB" id="A0A2H0KN91"/>
<accession>A0A2H0KN91</accession>
<gene>
    <name evidence="2" type="ORF">COV86_01490</name>
</gene>
<dbReference type="Pfam" id="PF00578">
    <property type="entry name" value="AhpC-TSA"/>
    <property type="match status" value="1"/>
</dbReference>
<reference evidence="2 3" key="1">
    <citation type="submission" date="2017-09" db="EMBL/GenBank/DDBJ databases">
        <title>Depth-based differentiation of microbial function through sediment-hosted aquifers and enrichment of novel symbionts in the deep terrestrial subsurface.</title>
        <authorList>
            <person name="Probst A.J."/>
            <person name="Ladd B."/>
            <person name="Jarett J.K."/>
            <person name="Geller-Mcgrath D.E."/>
            <person name="Sieber C.M."/>
            <person name="Emerson J.B."/>
            <person name="Anantharaman K."/>
            <person name="Thomas B.C."/>
            <person name="Malmstrom R."/>
            <person name="Stieglmeier M."/>
            <person name="Klingl A."/>
            <person name="Woyke T."/>
            <person name="Ryan C.M."/>
            <person name="Banfield J.F."/>
        </authorList>
    </citation>
    <scope>NUCLEOTIDE SEQUENCE [LARGE SCALE GENOMIC DNA]</scope>
    <source>
        <strain evidence="2">CG11_big_fil_rev_8_21_14_0_20_35_14</strain>
    </source>
</reference>
<dbReference type="EMBL" id="PCVL01000015">
    <property type="protein sequence ID" value="PIQ72719.1"/>
    <property type="molecule type" value="Genomic_DNA"/>
</dbReference>
<evidence type="ECO:0000313" key="3">
    <source>
        <dbReference type="Proteomes" id="UP000229570"/>
    </source>
</evidence>
<dbReference type="Proteomes" id="UP000229570">
    <property type="component" value="Unassembled WGS sequence"/>
</dbReference>
<dbReference type="GO" id="GO:0016491">
    <property type="term" value="F:oxidoreductase activity"/>
    <property type="evidence" value="ECO:0007669"/>
    <property type="project" value="InterPro"/>
</dbReference>
<evidence type="ECO:0000313" key="2">
    <source>
        <dbReference type="EMBL" id="PIQ72719.1"/>
    </source>
</evidence>
<dbReference type="InterPro" id="IPR036249">
    <property type="entry name" value="Thioredoxin-like_sf"/>
</dbReference>
<organism evidence="2 3">
    <name type="scientific">Candidatus Roizmanbacteria bacterium CG11_big_fil_rev_8_21_14_0_20_35_14</name>
    <dbReference type="NCBI Taxonomy" id="1974855"/>
    <lineage>
        <taxon>Bacteria</taxon>
        <taxon>Candidatus Roizmaniibacteriota</taxon>
    </lineage>
</organism>